<reference evidence="1" key="1">
    <citation type="submission" date="2024-02" db="EMBL/GenBank/DDBJ databases">
        <title>Metagenome Assembled Genome of Zalaria obscura JY119.</title>
        <authorList>
            <person name="Vighnesh L."/>
            <person name="Jagadeeshwari U."/>
            <person name="Venkata Ramana C."/>
            <person name="Sasikala C."/>
        </authorList>
    </citation>
    <scope>NUCLEOTIDE SEQUENCE</scope>
    <source>
        <strain evidence="1">JY119</strain>
    </source>
</reference>
<sequence length="760" mass="84785">MDRKTARPSFSPLQPRDMPKPADSRAESDEATPLAKSNPQSSPYPDRRYLAKASLSPIAQEDSKRDPKSQFAALQASHECYIRSLNQAHAREISSLRTYINLLEHHKSPTQEKPLREYEFPHKNRIAEQCIVSSKSYLSLDTSQTSTKVGELLSADASATTTSSFESALEKQKRLSQETAEELEALKRQLSLTRRREVEAQDVRSERDKLWQSLADTERKAVQLQNMLSRTKEDEKALKNKVESLEARLEAANTQRIDALEGYRDAREKSRRSYERECILTREIEELRKRPTQLELDHLAARLHEAEERARFLQGQVNMTPDSAGFAPFVTGFQEQLHRIQDDRDAKSARVVELERENEALRHYRTLKPDSKQQSDIGAYAELEGDLKRSELPAGMQSPMEVIKVDSPVVHTAVNLQQQLLQQEKSIAALQAERDKYSSLLRSELRRQARLSAGQHNANPSPLRTKQDIDAAIAAVEGRVAESLRNVPEDVSANSTERERITAVLEQEITHLVEEIVMYKLDIKGYRKDLKKANATIERLQSASPEPSLPPYQLSALRYNDPNAATEQRIPGFEQLVPPSGLGITFNFDPRDSHTAIAHATSTALISTTPPTQLSAFPPIPPSKSAPPSAHPPHHQKAASTATASTYSPPSAHLSHHQKAASTSTTTTYSSSSQRPKTPLSTHKKLPKPPHIRTPAPSPDVSGTGQLTPVPPSRKETGRSVSESIISSYAKREEPPVVTGNGGEKGVNRESVARPWYERA</sequence>
<accession>A0ACC3SPI0</accession>
<keyword evidence="2" id="KW-1185">Reference proteome</keyword>
<comment type="caution">
    <text evidence="1">The sequence shown here is derived from an EMBL/GenBank/DDBJ whole genome shotgun (WGS) entry which is preliminary data.</text>
</comment>
<evidence type="ECO:0000313" key="2">
    <source>
        <dbReference type="Proteomes" id="UP001320706"/>
    </source>
</evidence>
<proteinExistence type="predicted"/>
<organism evidence="1 2">
    <name type="scientific">Zalaria obscura</name>
    <dbReference type="NCBI Taxonomy" id="2024903"/>
    <lineage>
        <taxon>Eukaryota</taxon>
        <taxon>Fungi</taxon>
        <taxon>Dikarya</taxon>
        <taxon>Ascomycota</taxon>
        <taxon>Pezizomycotina</taxon>
        <taxon>Dothideomycetes</taxon>
        <taxon>Dothideomycetidae</taxon>
        <taxon>Dothideales</taxon>
        <taxon>Zalariaceae</taxon>
        <taxon>Zalaria</taxon>
    </lineage>
</organism>
<dbReference type="Proteomes" id="UP001320706">
    <property type="component" value="Unassembled WGS sequence"/>
</dbReference>
<evidence type="ECO:0000313" key="1">
    <source>
        <dbReference type="EMBL" id="KAK8221950.1"/>
    </source>
</evidence>
<gene>
    <name evidence="1" type="ORF">M8818_000117</name>
</gene>
<dbReference type="EMBL" id="JAMKPW020000001">
    <property type="protein sequence ID" value="KAK8221950.1"/>
    <property type="molecule type" value="Genomic_DNA"/>
</dbReference>
<name>A0ACC3SPI0_9PEZI</name>
<protein>
    <submittedName>
        <fullName evidence="1">Uncharacterized protein</fullName>
    </submittedName>
</protein>